<name>A0A5C9A245_9GAMM</name>
<dbReference type="PROSITE" id="PS00086">
    <property type="entry name" value="CYTOCHROME_P450"/>
    <property type="match status" value="1"/>
</dbReference>
<dbReference type="PRINTS" id="PR00359">
    <property type="entry name" value="BP450"/>
</dbReference>
<accession>A0A5C9A245</accession>
<dbReference type="EMBL" id="VRZA01000003">
    <property type="protein sequence ID" value="TXS94139.1"/>
    <property type="molecule type" value="Genomic_DNA"/>
</dbReference>
<comment type="similarity">
    <text evidence="1 2">Belongs to the cytochrome P450 family.</text>
</comment>
<dbReference type="AlphaFoldDB" id="A0A5C9A245"/>
<dbReference type="PANTHER" id="PTHR46696">
    <property type="entry name" value="P450, PUTATIVE (EUROFUNG)-RELATED"/>
    <property type="match status" value="1"/>
</dbReference>
<evidence type="ECO:0000256" key="1">
    <source>
        <dbReference type="ARBA" id="ARBA00010617"/>
    </source>
</evidence>
<dbReference type="Gene3D" id="1.10.630.10">
    <property type="entry name" value="Cytochrome P450"/>
    <property type="match status" value="1"/>
</dbReference>
<dbReference type="Proteomes" id="UP000321039">
    <property type="component" value="Unassembled WGS sequence"/>
</dbReference>
<comment type="caution">
    <text evidence="3">The sequence shown here is derived from an EMBL/GenBank/DDBJ whole genome shotgun (WGS) entry which is preliminary data.</text>
</comment>
<dbReference type="GO" id="GO:0016705">
    <property type="term" value="F:oxidoreductase activity, acting on paired donors, with incorporation or reduction of molecular oxygen"/>
    <property type="evidence" value="ECO:0007669"/>
    <property type="project" value="InterPro"/>
</dbReference>
<keyword evidence="2" id="KW-0408">Iron</keyword>
<dbReference type="InterPro" id="IPR002397">
    <property type="entry name" value="Cyt_P450_B"/>
</dbReference>
<keyword evidence="4" id="KW-1185">Reference proteome</keyword>
<dbReference type="SUPFAM" id="SSF48264">
    <property type="entry name" value="Cytochrome P450"/>
    <property type="match status" value="1"/>
</dbReference>
<keyword evidence="2" id="KW-0503">Monooxygenase</keyword>
<dbReference type="InterPro" id="IPR017972">
    <property type="entry name" value="Cyt_P450_CS"/>
</dbReference>
<dbReference type="GO" id="GO:0020037">
    <property type="term" value="F:heme binding"/>
    <property type="evidence" value="ECO:0007669"/>
    <property type="project" value="InterPro"/>
</dbReference>
<dbReference type="GO" id="GO:0005506">
    <property type="term" value="F:iron ion binding"/>
    <property type="evidence" value="ECO:0007669"/>
    <property type="project" value="InterPro"/>
</dbReference>
<dbReference type="PANTHER" id="PTHR46696:SF3">
    <property type="entry name" value="PULCHERRIMINIC ACID SYNTHASE"/>
    <property type="match status" value="1"/>
</dbReference>
<dbReference type="InterPro" id="IPR036396">
    <property type="entry name" value="Cyt_P450_sf"/>
</dbReference>
<proteinExistence type="inferred from homology"/>
<dbReference type="GO" id="GO:0004497">
    <property type="term" value="F:monooxygenase activity"/>
    <property type="evidence" value="ECO:0007669"/>
    <property type="project" value="UniProtKB-KW"/>
</dbReference>
<evidence type="ECO:0000256" key="2">
    <source>
        <dbReference type="RuleBase" id="RU000461"/>
    </source>
</evidence>
<reference evidence="3 4" key="1">
    <citation type="submission" date="2019-08" db="EMBL/GenBank/DDBJ databases">
        <title>Parahaliea maris sp. nov., isolated from the surface seawater.</title>
        <authorList>
            <person name="Liu Y."/>
        </authorList>
    </citation>
    <scope>NUCLEOTIDE SEQUENCE [LARGE SCALE GENOMIC DNA]</scope>
    <source>
        <strain evidence="3 4">HSLHS9</strain>
    </source>
</reference>
<dbReference type="InterPro" id="IPR001128">
    <property type="entry name" value="Cyt_P450"/>
</dbReference>
<keyword evidence="2" id="KW-0479">Metal-binding</keyword>
<organism evidence="3 4">
    <name type="scientific">Parahaliea maris</name>
    <dbReference type="NCBI Taxonomy" id="2716870"/>
    <lineage>
        <taxon>Bacteria</taxon>
        <taxon>Pseudomonadati</taxon>
        <taxon>Pseudomonadota</taxon>
        <taxon>Gammaproteobacteria</taxon>
        <taxon>Cellvibrionales</taxon>
        <taxon>Halieaceae</taxon>
        <taxon>Parahaliea</taxon>
    </lineage>
</organism>
<evidence type="ECO:0000313" key="3">
    <source>
        <dbReference type="EMBL" id="TXS94139.1"/>
    </source>
</evidence>
<dbReference type="Pfam" id="PF00067">
    <property type="entry name" value="p450"/>
    <property type="match status" value="2"/>
</dbReference>
<evidence type="ECO:0000313" key="4">
    <source>
        <dbReference type="Proteomes" id="UP000321039"/>
    </source>
</evidence>
<gene>
    <name evidence="3" type="ORF">FV139_11100</name>
</gene>
<sequence length="405" mass="45356">MAGGPVMTGEDVLLSHIDFAHDALPDLHRVLDSLRCHGPVVRVKYHGEPVWLILRNAELRQAFSDEEHFQAEVAYRIHSEPAMGKTIQTMSGNEHRVNRTLVSNPFFPKQVRAVVESLLEPEAHRFADRISGRESVDLVQSYARPYPYSIITRMLGIPTHDEAKFLEWALKLIDFPWDPEGALKARAEFSEYMAPIIDARRHHPEDDVLSILATAEFEGKRLDNEEILGFCRLLFPAGSDTTYKNLGSLLTYVLNDRALVERARGSDADRESIVQEGLRIEPPAALLPRMCSKEVHFGGVDMKAGDWVLFGITAGNSDPEVFDNPRTFDPDRKNKNLAFGHGVHFCLGSHLARRELETSLKVLFSRFPGMRLMPGHNVEIRQAVVRGPTELWVQPGPDSAAGAAA</sequence>
<protein>
    <submittedName>
        <fullName evidence="3">Cytochrome P450</fullName>
    </submittedName>
</protein>
<keyword evidence="2" id="KW-0349">Heme</keyword>
<dbReference type="PRINTS" id="PR00385">
    <property type="entry name" value="P450"/>
</dbReference>
<keyword evidence="2" id="KW-0560">Oxidoreductase</keyword>